<protein>
    <submittedName>
        <fullName evidence="4">Class 3 adenylate cyclase</fullName>
    </submittedName>
</protein>
<dbReference type="EMBL" id="SNZR01000011">
    <property type="protein sequence ID" value="TDR94890.1"/>
    <property type="molecule type" value="Genomic_DNA"/>
</dbReference>
<dbReference type="PANTHER" id="PTHR43081:SF19">
    <property type="entry name" value="PH-SENSITIVE ADENYLATE CYCLASE RV1264"/>
    <property type="match status" value="1"/>
</dbReference>
<reference evidence="4 5" key="1">
    <citation type="submission" date="2019-03" db="EMBL/GenBank/DDBJ databases">
        <title>Genomic Encyclopedia of Type Strains, Phase IV (KMG-IV): sequencing the most valuable type-strain genomes for metagenomic binning, comparative biology and taxonomic classification.</title>
        <authorList>
            <person name="Goeker M."/>
        </authorList>
    </citation>
    <scope>NUCLEOTIDE SEQUENCE [LARGE SCALE GENOMIC DNA]</scope>
    <source>
        <strain evidence="4 5">DSM 25903</strain>
    </source>
</reference>
<evidence type="ECO:0000256" key="2">
    <source>
        <dbReference type="SAM" id="Phobius"/>
    </source>
</evidence>
<dbReference type="RefSeq" id="WP_425359601.1">
    <property type="nucleotide sequence ID" value="NZ_SNZR01000011.1"/>
</dbReference>
<dbReference type="InterPro" id="IPR001054">
    <property type="entry name" value="A/G_cyclase"/>
</dbReference>
<organism evidence="4 5">
    <name type="scientific">Enterovirga rhinocerotis</name>
    <dbReference type="NCBI Taxonomy" id="1339210"/>
    <lineage>
        <taxon>Bacteria</taxon>
        <taxon>Pseudomonadati</taxon>
        <taxon>Pseudomonadota</taxon>
        <taxon>Alphaproteobacteria</taxon>
        <taxon>Hyphomicrobiales</taxon>
        <taxon>Methylobacteriaceae</taxon>
        <taxon>Enterovirga</taxon>
    </lineage>
</organism>
<proteinExistence type="predicted"/>
<dbReference type="InterPro" id="IPR050697">
    <property type="entry name" value="Adenylyl/Guanylyl_Cyclase_3/4"/>
</dbReference>
<evidence type="ECO:0000313" key="4">
    <source>
        <dbReference type="EMBL" id="TDR94890.1"/>
    </source>
</evidence>
<dbReference type="Proteomes" id="UP000295122">
    <property type="component" value="Unassembled WGS sequence"/>
</dbReference>
<keyword evidence="2" id="KW-0812">Transmembrane</keyword>
<feature type="compositionally biased region" description="Basic and acidic residues" evidence="1">
    <location>
        <begin position="294"/>
        <end position="308"/>
    </location>
</feature>
<keyword evidence="5" id="KW-1185">Reference proteome</keyword>
<evidence type="ECO:0000259" key="3">
    <source>
        <dbReference type="PROSITE" id="PS50125"/>
    </source>
</evidence>
<evidence type="ECO:0000313" key="5">
    <source>
        <dbReference type="Proteomes" id="UP000295122"/>
    </source>
</evidence>
<dbReference type="AlphaFoldDB" id="A0A4R7C8D8"/>
<dbReference type="InterPro" id="IPR029787">
    <property type="entry name" value="Nucleotide_cyclase"/>
</dbReference>
<evidence type="ECO:0000256" key="1">
    <source>
        <dbReference type="SAM" id="MobiDB-lite"/>
    </source>
</evidence>
<feature type="compositionally biased region" description="Basic and acidic residues" evidence="1">
    <location>
        <begin position="317"/>
        <end position="330"/>
    </location>
</feature>
<gene>
    <name evidence="4" type="ORF">EV668_2181</name>
</gene>
<dbReference type="Pfam" id="PF00211">
    <property type="entry name" value="Guanylate_cyc"/>
    <property type="match status" value="1"/>
</dbReference>
<keyword evidence="2" id="KW-0472">Membrane</keyword>
<dbReference type="GO" id="GO:0035556">
    <property type="term" value="P:intracellular signal transduction"/>
    <property type="evidence" value="ECO:0007669"/>
    <property type="project" value="InterPro"/>
</dbReference>
<sequence>MNASTAAALRTPPPFTMKRKIAAILAADVAGYSRLVAEDEERTLTELAAARDIFDALVARVGGRIFNTAGDSIMVEFDSAVEAVRAAVDIQEAMKTRNLDLEPKRRLEFRMGLTIGDVVERDGDLLGDGVNIAARLESLAPPGGICVSRSVHEAVANKLSVGFKELGPRQVKNIPQPVHAYLVGSPGEMMVAAEPLVARRDGSVARPDRREPGLRRFLRRIVMLAAILGMVYFALPALQLAHTILDPYLHPPAQQAPDGEAGTPKPQATAPPGESAQPEKPPQPEKPAQTEKPAQPERPARPRAERPPAKPPAPKPEPARPETARPDRTGDPATVYAGLAREGLIADARSLPEFYHNARFLEAKGDRTGALAAYAAAAPLAGEAIDVHFRYASLLRMVRGPAAVRQAYAALIRTNPSVAAELMMAFGSETDDRRERLEAFVASHPGVAAADNLMADALLDQRDGGPTLTERRLAFDATERFLDAAASGDLSSRFVDRTFLDGWLDMARRRRGEIERFFSSARTRPTAAFSRSSTGWLTRLSLPEPASAIAVRIGEQGPFTSTGSSATLDSRTGKPMPNVEFELPPGTGRVTLYVTYQDRSGREAGPFPLSFDPGAATVESGRAALERFPESWVSFREDLPGVLSFAGLISNRCALSRVMIGFGDEPPRSQLPLPACDPSGSAALPSNASLVSLPNGTEVVQIQLVYADGSESAVRTFKRP</sequence>
<dbReference type="GO" id="GO:0004016">
    <property type="term" value="F:adenylate cyclase activity"/>
    <property type="evidence" value="ECO:0007669"/>
    <property type="project" value="UniProtKB-ARBA"/>
</dbReference>
<dbReference type="GO" id="GO:0006171">
    <property type="term" value="P:cAMP biosynthetic process"/>
    <property type="evidence" value="ECO:0007669"/>
    <property type="project" value="TreeGrafter"/>
</dbReference>
<dbReference type="SUPFAM" id="SSF55073">
    <property type="entry name" value="Nucleotide cyclase"/>
    <property type="match status" value="1"/>
</dbReference>
<dbReference type="PROSITE" id="PS50125">
    <property type="entry name" value="GUANYLATE_CYCLASE_2"/>
    <property type="match status" value="1"/>
</dbReference>
<feature type="transmembrane region" description="Helical" evidence="2">
    <location>
        <begin position="217"/>
        <end position="235"/>
    </location>
</feature>
<dbReference type="CDD" id="cd07302">
    <property type="entry name" value="CHD"/>
    <property type="match status" value="1"/>
</dbReference>
<comment type="caution">
    <text evidence="4">The sequence shown here is derived from an EMBL/GenBank/DDBJ whole genome shotgun (WGS) entry which is preliminary data.</text>
</comment>
<feature type="domain" description="Guanylate cyclase" evidence="3">
    <location>
        <begin position="23"/>
        <end position="137"/>
    </location>
</feature>
<dbReference type="Gene3D" id="3.30.70.1230">
    <property type="entry name" value="Nucleotide cyclase"/>
    <property type="match status" value="1"/>
</dbReference>
<accession>A0A4R7C8D8</accession>
<name>A0A4R7C8D8_9HYPH</name>
<feature type="region of interest" description="Disordered" evidence="1">
    <location>
        <begin position="251"/>
        <end position="333"/>
    </location>
</feature>
<dbReference type="PANTHER" id="PTHR43081">
    <property type="entry name" value="ADENYLATE CYCLASE, TERMINAL-DIFFERENTIATION SPECIFIC-RELATED"/>
    <property type="match status" value="1"/>
</dbReference>
<keyword evidence="2" id="KW-1133">Transmembrane helix</keyword>
<dbReference type="SMART" id="SM00044">
    <property type="entry name" value="CYCc"/>
    <property type="match status" value="1"/>
</dbReference>